<dbReference type="Gene3D" id="2.40.480.10">
    <property type="entry name" value="Allene oxide cyclase-like"/>
    <property type="match status" value="1"/>
</dbReference>
<dbReference type="PROSITE" id="PS51752">
    <property type="entry name" value="JACALIN_LECTIN"/>
    <property type="match status" value="1"/>
</dbReference>
<dbReference type="OMA" id="TRTENLW"/>
<dbReference type="Gramene" id="HORVU.MOREX.r3.2HG0100750.1">
    <property type="protein sequence ID" value="HORVU.MOREX.r3.2HG0100750.1"/>
    <property type="gene ID" value="HORVU.MOREX.r3.2HG0100750"/>
</dbReference>
<gene>
    <name evidence="7" type="primary">LOC123429159</name>
</gene>
<dbReference type="GO" id="GO:0048046">
    <property type="term" value="C:apoplast"/>
    <property type="evidence" value="ECO:0007669"/>
    <property type="project" value="UniProtKB-SubCell"/>
</dbReference>
<dbReference type="SUPFAM" id="SSF51101">
    <property type="entry name" value="Mannose-binding lectins"/>
    <property type="match status" value="1"/>
</dbReference>
<dbReference type="Proteomes" id="UP000011116">
    <property type="component" value="Chromosome 2H"/>
</dbReference>
<evidence type="ECO:0000256" key="2">
    <source>
        <dbReference type="ARBA" id="ARBA00011738"/>
    </source>
</evidence>
<keyword evidence="5" id="KW-0052">Apoplast</keyword>
<dbReference type="PANTHER" id="PTHR46506">
    <property type="entry name" value="OS05G0143600 PROTEIN"/>
    <property type="match status" value="1"/>
</dbReference>
<evidence type="ECO:0000259" key="6">
    <source>
        <dbReference type="PROSITE" id="PS51752"/>
    </source>
</evidence>
<reference evidence="7" key="3">
    <citation type="submission" date="2022-01" db="UniProtKB">
        <authorList>
            <consortium name="EnsemblPlants"/>
        </authorList>
    </citation>
    <scope>IDENTIFICATION</scope>
    <source>
        <strain evidence="7">subsp. vulgare</strain>
    </source>
</reference>
<dbReference type="AlphaFoldDB" id="A0A8I6WJZ5"/>
<dbReference type="GeneID" id="123429159"/>
<dbReference type="SMR" id="A0A8I6WJZ5"/>
<sequence length="319" mass="35345">MAMDLPSNFELVDNSTLTEITKFTIKHVYLHHIYSGPNPNQLQLIAGTNGFGSTFVNSWEIYDGVGPKAHVIARADGLHMHSKSWHNSFSMLFEVERFKNSTLQVLGSSVEKEGEWAIVGGTGEFAMARGVIKIKVHEKIPGGEILELDILGYCTMPSRALAVTKSEAWGSNGNFVHDINEKPLRLRSVTVRTSDLFDGIKFTYIDQTGQTRTENLWGFSQDGSEHTVTLGPSEFLKEVSGVIDNSNEPNYFVRSIKLVTNQREFGPFGGAQGGTEFKSRVPEDSMIVAFHGSSGDNWPGHYRMHSIGVYSIPRNVLTT</sequence>
<comment type="subcellular location">
    <subcellularLocation>
        <location evidence="5">Secreted</location>
        <location evidence="5">Extracellular space</location>
        <location evidence="5">Apoplast</location>
    </subcellularLocation>
</comment>
<reference evidence="8" key="1">
    <citation type="journal article" date="2012" name="Nature">
        <title>A physical, genetic and functional sequence assembly of the barley genome.</title>
        <authorList>
            <consortium name="The International Barley Genome Sequencing Consortium"/>
            <person name="Mayer K.F."/>
            <person name="Waugh R."/>
            <person name="Brown J.W."/>
            <person name="Schulman A."/>
            <person name="Langridge P."/>
            <person name="Platzer M."/>
            <person name="Fincher G.B."/>
            <person name="Muehlbauer G.J."/>
            <person name="Sato K."/>
            <person name="Close T.J."/>
            <person name="Wise R.P."/>
            <person name="Stein N."/>
        </authorList>
    </citation>
    <scope>NUCLEOTIDE SEQUENCE [LARGE SCALE GENOMIC DNA]</scope>
    <source>
        <strain evidence="8">cv. Morex</strain>
    </source>
</reference>
<dbReference type="GO" id="GO:0009699">
    <property type="term" value="P:phenylpropanoid biosynthetic process"/>
    <property type="evidence" value="ECO:0007669"/>
    <property type="project" value="UniProtKB-ARBA"/>
</dbReference>
<dbReference type="InterPro" id="IPR033734">
    <property type="entry name" value="Jacalin-like_lectin_dom_plant"/>
</dbReference>
<dbReference type="Pfam" id="PF03018">
    <property type="entry name" value="Dirigent"/>
    <property type="match status" value="1"/>
</dbReference>
<name>A0A8I6WJZ5_HORVV</name>
<comment type="similarity">
    <text evidence="1 5">Belongs to the plant dirigent protein family.</text>
</comment>
<evidence type="ECO:0000256" key="3">
    <source>
        <dbReference type="ARBA" id="ARBA00022525"/>
    </source>
</evidence>
<dbReference type="InterPro" id="IPR044859">
    <property type="entry name" value="Allene_oxi_cyc_Dirigent"/>
</dbReference>
<dbReference type="SMART" id="SM00915">
    <property type="entry name" value="Jacalin"/>
    <property type="match status" value="1"/>
</dbReference>
<keyword evidence="4" id="KW-0430">Lectin</keyword>
<dbReference type="Gene3D" id="2.100.10.30">
    <property type="entry name" value="Jacalin-like lectin domain"/>
    <property type="match status" value="1"/>
</dbReference>
<dbReference type="InterPro" id="IPR036404">
    <property type="entry name" value="Jacalin-like_lectin_dom_sf"/>
</dbReference>
<organism evidence="7 8">
    <name type="scientific">Hordeum vulgare subsp. vulgare</name>
    <name type="common">Domesticated barley</name>
    <dbReference type="NCBI Taxonomy" id="112509"/>
    <lineage>
        <taxon>Eukaryota</taxon>
        <taxon>Viridiplantae</taxon>
        <taxon>Streptophyta</taxon>
        <taxon>Embryophyta</taxon>
        <taxon>Tracheophyta</taxon>
        <taxon>Spermatophyta</taxon>
        <taxon>Magnoliopsida</taxon>
        <taxon>Liliopsida</taxon>
        <taxon>Poales</taxon>
        <taxon>Poaceae</taxon>
        <taxon>BOP clade</taxon>
        <taxon>Pooideae</taxon>
        <taxon>Triticodae</taxon>
        <taxon>Triticeae</taxon>
        <taxon>Hordeinae</taxon>
        <taxon>Hordeum</taxon>
    </lineage>
</organism>
<dbReference type="GO" id="GO:0030246">
    <property type="term" value="F:carbohydrate binding"/>
    <property type="evidence" value="ECO:0007669"/>
    <property type="project" value="UniProtKB-KW"/>
</dbReference>
<keyword evidence="8" id="KW-1185">Reference proteome</keyword>
<evidence type="ECO:0000256" key="1">
    <source>
        <dbReference type="ARBA" id="ARBA00010746"/>
    </source>
</evidence>
<evidence type="ECO:0000256" key="4">
    <source>
        <dbReference type="ARBA" id="ARBA00022734"/>
    </source>
</evidence>
<feature type="domain" description="Jacalin-type lectin" evidence="6">
    <location>
        <begin position="163"/>
        <end position="313"/>
    </location>
</feature>
<comment type="subunit">
    <text evidence="2 5">Homodimer.</text>
</comment>
<protein>
    <recommendedName>
        <fullName evidence="5">Dirigent protein</fullName>
    </recommendedName>
</protein>
<evidence type="ECO:0000256" key="5">
    <source>
        <dbReference type="RuleBase" id="RU363099"/>
    </source>
</evidence>
<reference evidence="7" key="2">
    <citation type="submission" date="2020-10" db="EMBL/GenBank/DDBJ databases">
        <authorList>
            <person name="Scholz U."/>
            <person name="Mascher M."/>
            <person name="Fiebig A."/>
        </authorList>
    </citation>
    <scope>NUCLEOTIDE SEQUENCE [LARGE SCALE GENOMIC DNA]</scope>
    <source>
        <strain evidence="7">cv. Morex</strain>
    </source>
</reference>
<dbReference type="EnsemblPlants" id="HORVU.MOREX.r3.2HG0100750.1">
    <property type="protein sequence ID" value="HORVU.MOREX.r3.2HG0100750.1"/>
    <property type="gene ID" value="HORVU.MOREX.r3.2HG0100750"/>
</dbReference>
<dbReference type="InterPro" id="IPR001229">
    <property type="entry name" value="Jacalin-like_lectin_dom"/>
</dbReference>
<comment type="function">
    <text evidence="5">Dirigent proteins impart stereoselectivity on the phenoxy radical-coupling reaction, yielding optically active lignans from two molecules of coniferyl alcohol in the biosynthesis of lignans, flavonolignans, and alkaloids and thus plays a central role in plant secondary metabolism.</text>
</comment>
<dbReference type="OrthoDB" id="583353at2759"/>
<accession>A0A8I6WJZ5</accession>
<proteinExistence type="inferred from homology"/>
<dbReference type="RefSeq" id="XP_044969154.1">
    <property type="nucleotide sequence ID" value="XM_045113219.1"/>
</dbReference>
<keyword evidence="3 5" id="KW-0964">Secreted</keyword>
<dbReference type="KEGG" id="hvg:123429159"/>
<evidence type="ECO:0000313" key="8">
    <source>
        <dbReference type="Proteomes" id="UP000011116"/>
    </source>
</evidence>
<dbReference type="Pfam" id="PF01419">
    <property type="entry name" value="Jacalin"/>
    <property type="match status" value="1"/>
</dbReference>
<dbReference type="Gramene" id="HORVU.MOREX.r2.2HG0083090.1">
    <property type="protein sequence ID" value="HORVU.MOREX.r2.2HG0083090.1"/>
    <property type="gene ID" value="HORVU.MOREX.r2.2HG0083090"/>
</dbReference>
<dbReference type="CDD" id="cd09612">
    <property type="entry name" value="Jacalin"/>
    <property type="match status" value="1"/>
</dbReference>
<dbReference type="InterPro" id="IPR004265">
    <property type="entry name" value="Dirigent"/>
</dbReference>
<evidence type="ECO:0000313" key="7">
    <source>
        <dbReference type="EnsemblPlants" id="HORVU.MOREX.r3.2HG0100750.1"/>
    </source>
</evidence>